<keyword evidence="1" id="KW-1133">Transmembrane helix</keyword>
<dbReference type="GO" id="GO:0052621">
    <property type="term" value="F:diguanylate cyclase activity"/>
    <property type="evidence" value="ECO:0007669"/>
    <property type="project" value="TreeGrafter"/>
</dbReference>
<proteinExistence type="predicted"/>
<dbReference type="SUPFAM" id="SSF55781">
    <property type="entry name" value="GAF domain-like"/>
    <property type="match status" value="1"/>
</dbReference>
<dbReference type="NCBIfam" id="TIGR00254">
    <property type="entry name" value="GGDEF"/>
    <property type="match status" value="1"/>
</dbReference>
<dbReference type="Pfam" id="PF00990">
    <property type="entry name" value="GGDEF"/>
    <property type="match status" value="1"/>
</dbReference>
<dbReference type="GO" id="GO:1902201">
    <property type="term" value="P:negative regulation of bacterial-type flagellum-dependent cell motility"/>
    <property type="evidence" value="ECO:0007669"/>
    <property type="project" value="TreeGrafter"/>
</dbReference>
<protein>
    <submittedName>
        <fullName evidence="3">GGDEF domain-containing protein</fullName>
    </submittedName>
</protein>
<dbReference type="Gene3D" id="3.30.70.270">
    <property type="match status" value="1"/>
</dbReference>
<dbReference type="RefSeq" id="WP_119883500.1">
    <property type="nucleotide sequence ID" value="NZ_CP032418.1"/>
</dbReference>
<dbReference type="InterPro" id="IPR029787">
    <property type="entry name" value="Nucleotide_cyclase"/>
</dbReference>
<dbReference type="InterPro" id="IPR050469">
    <property type="entry name" value="Diguanylate_Cyclase"/>
</dbReference>
<feature type="domain" description="GGDEF" evidence="2">
    <location>
        <begin position="429"/>
        <end position="571"/>
    </location>
</feature>
<dbReference type="InterPro" id="IPR000160">
    <property type="entry name" value="GGDEF_dom"/>
</dbReference>
<keyword evidence="4" id="KW-1185">Reference proteome</keyword>
<dbReference type="AlphaFoldDB" id="A0A385YW80"/>
<dbReference type="PANTHER" id="PTHR45138">
    <property type="entry name" value="REGULATORY COMPONENTS OF SENSORY TRANSDUCTION SYSTEM"/>
    <property type="match status" value="1"/>
</dbReference>
<dbReference type="SUPFAM" id="SSF55073">
    <property type="entry name" value="Nucleotide cyclase"/>
    <property type="match status" value="1"/>
</dbReference>
<sequence>MEVTWGQRIGFIIMWIAIVPISTYSLFQFDRPDEVNWGILLAYVALALLASILPFKVAGTTIMLIQWVNLAVFLQYGILVEMIVMQIAIIPLFFYLKLFSKDEFYRMFFNSLMFFSVSVVSGLAVYSLGFDRENAQIGSILLYSVIFQLVNMFANHLFLFGYLKYFKDPDAKFMSIDTLWDYAGMVITLPFGIMLYLLNLHVGVIGFLLLGIPFVMISLVVRMYNSSEKINDDLNVASEIGQQLAGKHTVDEIFNIFLQRVNELFPTEFSYIVDIRRKSDEMYVMFAYVNGQEAKPIVSSKDLVNSIPGRVWKKDKSYLYHTRSEWNHIPLTYLPDNVESIMAVPISRNQRIEGVFLLASTKKFAFETHQLQILQLLCSYFAVSLEKAKYVEDAVSKSERCGLTKLYNYRYFDHCLELEMNKLLNGKLRQLSLMMLDIDHFKMINDTYGHQSGNEILVAFSRLLERELGELGTLARYGGEEFVVLLPNMSKQKTLELAERLRKVIEETPFAINMGLADRPQIQEVTITASIGISTAPEDSDEGMSLIRNADRALYIGAKREGRNRVAEYIK</sequence>
<dbReference type="InterPro" id="IPR029016">
    <property type="entry name" value="GAF-like_dom_sf"/>
</dbReference>
<gene>
    <name evidence="3" type="ORF">D3873_07595</name>
</gene>
<dbReference type="PANTHER" id="PTHR45138:SF9">
    <property type="entry name" value="DIGUANYLATE CYCLASE DGCM-RELATED"/>
    <property type="match status" value="1"/>
</dbReference>
<evidence type="ECO:0000259" key="2">
    <source>
        <dbReference type="PROSITE" id="PS50887"/>
    </source>
</evidence>
<dbReference type="Proteomes" id="UP000265725">
    <property type="component" value="Chromosome"/>
</dbReference>
<evidence type="ECO:0000313" key="3">
    <source>
        <dbReference type="EMBL" id="AYC29762.1"/>
    </source>
</evidence>
<feature type="transmembrane region" description="Helical" evidence="1">
    <location>
        <begin position="39"/>
        <end position="67"/>
    </location>
</feature>
<dbReference type="EMBL" id="CP032418">
    <property type="protein sequence ID" value="AYC29762.1"/>
    <property type="molecule type" value="Genomic_DNA"/>
</dbReference>
<accession>A0A385YW80</accession>
<dbReference type="InterPro" id="IPR003018">
    <property type="entry name" value="GAF"/>
</dbReference>
<feature type="transmembrane region" description="Helical" evidence="1">
    <location>
        <begin position="108"/>
        <end position="128"/>
    </location>
</feature>
<feature type="transmembrane region" description="Helical" evidence="1">
    <location>
        <begin position="204"/>
        <end position="221"/>
    </location>
</feature>
<dbReference type="SMART" id="SM00267">
    <property type="entry name" value="GGDEF"/>
    <property type="match status" value="1"/>
</dbReference>
<name>A0A385YW80_9BACL</name>
<dbReference type="FunFam" id="3.30.70.270:FF:000001">
    <property type="entry name" value="Diguanylate cyclase domain protein"/>
    <property type="match status" value="1"/>
</dbReference>
<dbReference type="CDD" id="cd01949">
    <property type="entry name" value="GGDEF"/>
    <property type="match status" value="1"/>
</dbReference>
<feature type="transmembrane region" description="Helical" evidence="1">
    <location>
        <begin position="140"/>
        <end position="159"/>
    </location>
</feature>
<keyword evidence="1" id="KW-0472">Membrane</keyword>
<dbReference type="GO" id="GO:0005886">
    <property type="term" value="C:plasma membrane"/>
    <property type="evidence" value="ECO:0007669"/>
    <property type="project" value="TreeGrafter"/>
</dbReference>
<dbReference type="InterPro" id="IPR043128">
    <property type="entry name" value="Rev_trsase/Diguanyl_cyclase"/>
</dbReference>
<organism evidence="3 4">
    <name type="scientific">Paenisporosarcina cavernae</name>
    <dbReference type="NCBI Taxonomy" id="2320858"/>
    <lineage>
        <taxon>Bacteria</taxon>
        <taxon>Bacillati</taxon>
        <taxon>Bacillota</taxon>
        <taxon>Bacilli</taxon>
        <taxon>Bacillales</taxon>
        <taxon>Caryophanaceae</taxon>
        <taxon>Paenisporosarcina</taxon>
    </lineage>
</organism>
<dbReference type="PROSITE" id="PS50887">
    <property type="entry name" value="GGDEF"/>
    <property type="match status" value="1"/>
</dbReference>
<reference evidence="4" key="1">
    <citation type="submission" date="2018-09" db="EMBL/GenBank/DDBJ databases">
        <authorList>
            <person name="Zhu H."/>
        </authorList>
    </citation>
    <scope>NUCLEOTIDE SEQUENCE [LARGE SCALE GENOMIC DNA]</scope>
    <source>
        <strain evidence="4">K2R23-3</strain>
    </source>
</reference>
<dbReference type="OrthoDB" id="9759607at2"/>
<feature type="transmembrane region" description="Helical" evidence="1">
    <location>
        <begin position="179"/>
        <end position="198"/>
    </location>
</feature>
<dbReference type="Gene3D" id="3.30.450.40">
    <property type="match status" value="1"/>
</dbReference>
<dbReference type="Pfam" id="PF13185">
    <property type="entry name" value="GAF_2"/>
    <property type="match status" value="1"/>
</dbReference>
<evidence type="ECO:0000313" key="4">
    <source>
        <dbReference type="Proteomes" id="UP000265725"/>
    </source>
</evidence>
<feature type="transmembrane region" description="Helical" evidence="1">
    <location>
        <begin position="73"/>
        <end position="96"/>
    </location>
</feature>
<dbReference type="GO" id="GO:0043709">
    <property type="term" value="P:cell adhesion involved in single-species biofilm formation"/>
    <property type="evidence" value="ECO:0007669"/>
    <property type="project" value="TreeGrafter"/>
</dbReference>
<evidence type="ECO:0000256" key="1">
    <source>
        <dbReference type="SAM" id="Phobius"/>
    </source>
</evidence>
<feature type="transmembrane region" description="Helical" evidence="1">
    <location>
        <begin position="6"/>
        <end position="27"/>
    </location>
</feature>
<dbReference type="KEGG" id="paek:D3873_07595"/>
<keyword evidence="1" id="KW-0812">Transmembrane</keyword>